<name>A0ACC2HYP3_9PLEO</name>
<evidence type="ECO:0000313" key="1">
    <source>
        <dbReference type="EMBL" id="KAJ8108212.1"/>
    </source>
</evidence>
<reference evidence="1" key="1">
    <citation type="submission" date="2022-11" db="EMBL/GenBank/DDBJ databases">
        <title>Genome Sequence of Boeremia exigua.</title>
        <authorList>
            <person name="Buettner E."/>
        </authorList>
    </citation>
    <scope>NUCLEOTIDE SEQUENCE</scope>
    <source>
        <strain evidence="1">CU02</strain>
    </source>
</reference>
<proteinExistence type="predicted"/>
<gene>
    <name evidence="1" type="ORF">OPT61_g8333</name>
</gene>
<organism evidence="1 2">
    <name type="scientific">Boeremia exigua</name>
    <dbReference type="NCBI Taxonomy" id="749465"/>
    <lineage>
        <taxon>Eukaryota</taxon>
        <taxon>Fungi</taxon>
        <taxon>Dikarya</taxon>
        <taxon>Ascomycota</taxon>
        <taxon>Pezizomycotina</taxon>
        <taxon>Dothideomycetes</taxon>
        <taxon>Pleosporomycetidae</taxon>
        <taxon>Pleosporales</taxon>
        <taxon>Pleosporineae</taxon>
        <taxon>Didymellaceae</taxon>
        <taxon>Boeremia</taxon>
    </lineage>
</organism>
<dbReference type="EMBL" id="JAPHNI010000784">
    <property type="protein sequence ID" value="KAJ8108212.1"/>
    <property type="molecule type" value="Genomic_DNA"/>
</dbReference>
<accession>A0ACC2HYP3</accession>
<dbReference type="Proteomes" id="UP001153331">
    <property type="component" value="Unassembled WGS sequence"/>
</dbReference>
<comment type="caution">
    <text evidence="1">The sequence shown here is derived from an EMBL/GenBank/DDBJ whole genome shotgun (WGS) entry which is preliminary data.</text>
</comment>
<evidence type="ECO:0000313" key="2">
    <source>
        <dbReference type="Proteomes" id="UP001153331"/>
    </source>
</evidence>
<protein>
    <submittedName>
        <fullName evidence="1">Uncharacterized protein</fullName>
    </submittedName>
</protein>
<keyword evidence="2" id="KW-1185">Reference proteome</keyword>
<sequence>MARQIRSALFATSVLWQLTAAKPADPTITTAAVLPRQNSDNFIGYLEVNNTWSSLQCDAGLTWYQSGQYAQCCPETLTHCYAPTACVGGSQIYTYPDITSVRTIACTENYNNAALSICNTIFIYENSLDSNPRTNINCGDTRANWSYYRDIPASATEKIDTSPTTAADGAPTTAPTGSVQPVTKQTSKVWIAGAVAGPVIGILLGGAAVWCCMRRKKKKNAQMSQHGAASMAPGNPSQPPPGVGGYTDAKPQFQPAQPTYYNPPGQPDPYAQQGYPQQGGFPSPQMSPAPQYGFQPAYNTTANSPPGVYPQDTKYEANGGAAELAGGSAPAASSVPGSPGIPGSPQPQVAPVSHVAELSGSDATPGQAAKPQ</sequence>